<dbReference type="PANTHER" id="PTHR35586">
    <property type="entry name" value="SLL1691 PROTEIN"/>
    <property type="match status" value="1"/>
</dbReference>
<protein>
    <recommendedName>
        <fullName evidence="6">DUF4351 domain-containing protein</fullName>
    </recommendedName>
</protein>
<keyword evidence="5" id="KW-1185">Reference proteome</keyword>
<feature type="compositionally biased region" description="Polar residues" evidence="1">
    <location>
        <begin position="1"/>
        <end position="16"/>
    </location>
</feature>
<gene>
    <name evidence="4" type="ORF">DSM106972_072310</name>
</gene>
<name>A0A433V402_9CYAN</name>
<organism evidence="4 5">
    <name type="scientific">Dulcicalothrix desertica PCC 7102</name>
    <dbReference type="NCBI Taxonomy" id="232991"/>
    <lineage>
        <taxon>Bacteria</taxon>
        <taxon>Bacillati</taxon>
        <taxon>Cyanobacteriota</taxon>
        <taxon>Cyanophyceae</taxon>
        <taxon>Nostocales</taxon>
        <taxon>Calotrichaceae</taxon>
        <taxon>Dulcicalothrix</taxon>
    </lineage>
</organism>
<dbReference type="InterPro" id="IPR025587">
    <property type="entry name" value="DUF4351"/>
</dbReference>
<dbReference type="Pfam" id="PF04754">
    <property type="entry name" value="Transposase_31"/>
    <property type="match status" value="1"/>
</dbReference>
<evidence type="ECO:0000256" key="1">
    <source>
        <dbReference type="SAM" id="MobiDB-lite"/>
    </source>
</evidence>
<dbReference type="RefSeq" id="WP_127085347.1">
    <property type="nucleotide sequence ID" value="NZ_RSCL01000022.1"/>
</dbReference>
<evidence type="ECO:0000313" key="4">
    <source>
        <dbReference type="EMBL" id="RUT00822.1"/>
    </source>
</evidence>
<evidence type="ECO:0000259" key="2">
    <source>
        <dbReference type="Pfam" id="PF04754"/>
    </source>
</evidence>
<reference evidence="4" key="1">
    <citation type="submission" date="2018-12" db="EMBL/GenBank/DDBJ databases">
        <authorList>
            <person name="Will S."/>
            <person name="Neumann-Schaal M."/>
            <person name="Henke P."/>
        </authorList>
    </citation>
    <scope>NUCLEOTIDE SEQUENCE</scope>
    <source>
        <strain evidence="4">PCC 7102</strain>
    </source>
</reference>
<evidence type="ECO:0008006" key="6">
    <source>
        <dbReference type="Google" id="ProtNLM"/>
    </source>
</evidence>
<dbReference type="Pfam" id="PF14261">
    <property type="entry name" value="DUF4351"/>
    <property type="match status" value="1"/>
</dbReference>
<sequence length="332" mass="38994">MTNNNDIDNASETNEAGDNKIKNPPTKYDSPWKDILQIYFKDFMEFFFPAAYNEIDWTKKIEFLDKELEEVTKDAAIGRRFADKLVKIYLKNGREEWVLIHIEVQSQEEEDFAMRMYIYNYRIYDKYKKTVASLAILGDDKENWRPSSFGYSLFGCSLNFEFPIIKLVDYQQRLSELENDGNPFATVVMAHLAALNTREDRQERKVQKLALVRRLYEKGFEEQEVINLLAFVDWMLTLPPDIESEFKLEVKQFEAGRRMKYVTSFERSGIEIGRQEEALSLVTRQLNRRLGNIDEATKERVRSLSTEELERLAEELLDFTSVTDLTNWLSGG</sequence>
<dbReference type="PANTHER" id="PTHR35586:SF1">
    <property type="entry name" value="SLL1691 PROTEIN"/>
    <property type="match status" value="1"/>
</dbReference>
<proteinExistence type="predicted"/>
<feature type="domain" description="Transposase (putative) YhgA-like" evidence="2">
    <location>
        <begin position="74"/>
        <end position="130"/>
    </location>
</feature>
<dbReference type="Proteomes" id="UP000271624">
    <property type="component" value="Unassembled WGS sequence"/>
</dbReference>
<comment type="caution">
    <text evidence="4">The sequence shown here is derived from an EMBL/GenBank/DDBJ whole genome shotgun (WGS) entry which is preliminary data.</text>
</comment>
<dbReference type="InterPro" id="IPR006842">
    <property type="entry name" value="Transposase_31"/>
</dbReference>
<accession>A0A433V402</accession>
<feature type="domain" description="DUF4351" evidence="3">
    <location>
        <begin position="272"/>
        <end position="329"/>
    </location>
</feature>
<reference evidence="4" key="2">
    <citation type="journal article" date="2019" name="Genome Biol. Evol.">
        <title>Day and night: Metabolic profiles and evolutionary relationships of six axenic non-marine cyanobacteria.</title>
        <authorList>
            <person name="Will S.E."/>
            <person name="Henke P."/>
            <person name="Boedeker C."/>
            <person name="Huang S."/>
            <person name="Brinkmann H."/>
            <person name="Rohde M."/>
            <person name="Jarek M."/>
            <person name="Friedl T."/>
            <person name="Seufert S."/>
            <person name="Schumacher M."/>
            <person name="Overmann J."/>
            <person name="Neumann-Schaal M."/>
            <person name="Petersen J."/>
        </authorList>
    </citation>
    <scope>NUCLEOTIDE SEQUENCE [LARGE SCALE GENOMIC DNA]</scope>
    <source>
        <strain evidence="4">PCC 7102</strain>
    </source>
</reference>
<feature type="region of interest" description="Disordered" evidence="1">
    <location>
        <begin position="1"/>
        <end position="25"/>
    </location>
</feature>
<dbReference type="EMBL" id="RSCL01000022">
    <property type="protein sequence ID" value="RUT00822.1"/>
    <property type="molecule type" value="Genomic_DNA"/>
</dbReference>
<evidence type="ECO:0000259" key="3">
    <source>
        <dbReference type="Pfam" id="PF14261"/>
    </source>
</evidence>
<evidence type="ECO:0000313" key="5">
    <source>
        <dbReference type="Proteomes" id="UP000271624"/>
    </source>
</evidence>
<dbReference type="OrthoDB" id="569771at2"/>
<dbReference type="AlphaFoldDB" id="A0A433V402"/>